<evidence type="ECO:0000256" key="1">
    <source>
        <dbReference type="SAM" id="MobiDB-lite"/>
    </source>
</evidence>
<feature type="region of interest" description="Disordered" evidence="1">
    <location>
        <begin position="150"/>
        <end position="202"/>
    </location>
</feature>
<feature type="compositionally biased region" description="Basic and acidic residues" evidence="1">
    <location>
        <begin position="150"/>
        <end position="173"/>
    </location>
</feature>
<organism evidence="2 3">
    <name type="scientific">Bailinhaonella thermotolerans</name>
    <dbReference type="NCBI Taxonomy" id="1070861"/>
    <lineage>
        <taxon>Bacteria</taxon>
        <taxon>Bacillati</taxon>
        <taxon>Actinomycetota</taxon>
        <taxon>Actinomycetes</taxon>
        <taxon>Streptosporangiales</taxon>
        <taxon>Streptosporangiaceae</taxon>
        <taxon>Bailinhaonella</taxon>
    </lineage>
</organism>
<name>A0A3A4AU63_9ACTN</name>
<evidence type="ECO:0000313" key="3">
    <source>
        <dbReference type="Proteomes" id="UP000265768"/>
    </source>
</evidence>
<dbReference type="EMBL" id="QZEY01000020">
    <property type="protein sequence ID" value="RJL23072.1"/>
    <property type="molecule type" value="Genomic_DNA"/>
</dbReference>
<dbReference type="AlphaFoldDB" id="A0A3A4AU63"/>
<gene>
    <name evidence="2" type="ORF">D5H75_34455</name>
</gene>
<proteinExistence type="predicted"/>
<sequence>MTTYVTTFPGLRERVRLADVIVIASGWRIEDAWHDALDDHGVRTLGHARITPERVLKGEIAGSARVTVISPEPRGAAWPAYVEDARPAVAFLQRDLGEDRYVPLYGGVFPLDGDRLLLTGDLREDPEASAGGLTLADLAALVEAEERREAESRALLLRHEPAEADPARPREVTDAAGPDAPAAGPTGDPGQDGPRHAEPGTP</sequence>
<comment type="caution">
    <text evidence="2">The sequence shown here is derived from an EMBL/GenBank/DDBJ whole genome shotgun (WGS) entry which is preliminary data.</text>
</comment>
<keyword evidence="3" id="KW-1185">Reference proteome</keyword>
<reference evidence="2 3" key="1">
    <citation type="submission" date="2018-09" db="EMBL/GenBank/DDBJ databases">
        <title>YIM 75507 draft genome.</title>
        <authorList>
            <person name="Tang S."/>
            <person name="Feng Y."/>
        </authorList>
    </citation>
    <scope>NUCLEOTIDE SEQUENCE [LARGE SCALE GENOMIC DNA]</scope>
    <source>
        <strain evidence="2 3">YIM 75507</strain>
    </source>
</reference>
<feature type="compositionally biased region" description="Basic and acidic residues" evidence="1">
    <location>
        <begin position="193"/>
        <end position="202"/>
    </location>
</feature>
<accession>A0A3A4AU63</accession>
<dbReference type="RefSeq" id="WP_119930770.1">
    <property type="nucleotide sequence ID" value="NZ_QZEY01000020.1"/>
</dbReference>
<dbReference type="Proteomes" id="UP000265768">
    <property type="component" value="Unassembled WGS sequence"/>
</dbReference>
<evidence type="ECO:0000313" key="2">
    <source>
        <dbReference type="EMBL" id="RJL23072.1"/>
    </source>
</evidence>
<protein>
    <submittedName>
        <fullName evidence="2">Uncharacterized protein</fullName>
    </submittedName>
</protein>
<feature type="compositionally biased region" description="Low complexity" evidence="1">
    <location>
        <begin position="174"/>
        <end position="192"/>
    </location>
</feature>